<keyword evidence="4" id="KW-0413">Isomerase</keyword>
<dbReference type="Pfam" id="PF13669">
    <property type="entry name" value="Glyoxalase_4"/>
    <property type="match status" value="1"/>
</dbReference>
<dbReference type="GO" id="GO:0004493">
    <property type="term" value="F:methylmalonyl-CoA epimerase activity"/>
    <property type="evidence" value="ECO:0007669"/>
    <property type="project" value="UniProtKB-EC"/>
</dbReference>
<dbReference type="EC" id="5.1.99.1" evidence="4"/>
<dbReference type="CDD" id="cd07249">
    <property type="entry name" value="MMCE"/>
    <property type="match status" value="1"/>
</dbReference>
<dbReference type="PANTHER" id="PTHR43048:SF3">
    <property type="entry name" value="METHYLMALONYL-COA EPIMERASE, MITOCHONDRIAL"/>
    <property type="match status" value="1"/>
</dbReference>
<feature type="domain" description="VOC" evidence="3">
    <location>
        <begin position="20"/>
        <end position="147"/>
    </location>
</feature>
<reference evidence="4" key="1">
    <citation type="submission" date="2020-07" db="EMBL/GenBank/DDBJ databases">
        <title>Huge and variable diversity of episymbiotic CPR bacteria and DPANN archaea in groundwater ecosystems.</title>
        <authorList>
            <person name="He C.Y."/>
            <person name="Keren R."/>
            <person name="Whittaker M."/>
            <person name="Farag I.F."/>
            <person name="Doudna J."/>
            <person name="Cate J.H.D."/>
            <person name="Banfield J.F."/>
        </authorList>
    </citation>
    <scope>NUCLEOTIDE SEQUENCE</scope>
    <source>
        <strain evidence="4">NC_groundwater_928_Pr1_S-0.2um_72_17</strain>
    </source>
</reference>
<dbReference type="GO" id="GO:0046872">
    <property type="term" value="F:metal ion binding"/>
    <property type="evidence" value="ECO:0007669"/>
    <property type="project" value="UniProtKB-KW"/>
</dbReference>
<protein>
    <submittedName>
        <fullName evidence="4">Methylmalonyl-CoA epimerase</fullName>
        <ecNumber evidence="4">5.1.99.1</ecNumber>
    </submittedName>
</protein>
<dbReference type="InterPro" id="IPR029068">
    <property type="entry name" value="Glyas_Bleomycin-R_OHBP_Dase"/>
</dbReference>
<dbReference type="PROSITE" id="PS51819">
    <property type="entry name" value="VOC"/>
    <property type="match status" value="1"/>
</dbReference>
<dbReference type="InterPro" id="IPR051785">
    <property type="entry name" value="MMCE/EMCE_epimerase"/>
</dbReference>
<organism evidence="4 5">
    <name type="scientific">Eiseniibacteriota bacterium</name>
    <dbReference type="NCBI Taxonomy" id="2212470"/>
    <lineage>
        <taxon>Bacteria</taxon>
        <taxon>Candidatus Eiseniibacteriota</taxon>
    </lineage>
</organism>
<accession>A0A9D6QIU0</accession>
<dbReference type="NCBIfam" id="TIGR03081">
    <property type="entry name" value="metmalonyl_epim"/>
    <property type="match status" value="1"/>
</dbReference>
<gene>
    <name evidence="4" type="primary">mce</name>
    <name evidence="4" type="ORF">HY076_05950</name>
</gene>
<comment type="similarity">
    <text evidence="1">Belongs to the methylmalonyl-CoA epimerase family.</text>
</comment>
<dbReference type="Proteomes" id="UP000807850">
    <property type="component" value="Unassembled WGS sequence"/>
</dbReference>
<dbReference type="EMBL" id="JACQAY010000189">
    <property type="protein sequence ID" value="MBI3539797.1"/>
    <property type="molecule type" value="Genomic_DNA"/>
</dbReference>
<dbReference type="InterPro" id="IPR017515">
    <property type="entry name" value="MeMalonyl-CoA_epimerase"/>
</dbReference>
<dbReference type="AlphaFoldDB" id="A0A9D6QIU0"/>
<evidence type="ECO:0000313" key="5">
    <source>
        <dbReference type="Proteomes" id="UP000807850"/>
    </source>
</evidence>
<comment type="caution">
    <text evidence="4">The sequence shown here is derived from an EMBL/GenBank/DDBJ whole genome shotgun (WGS) entry which is preliminary data.</text>
</comment>
<proteinExistence type="inferred from homology"/>
<evidence type="ECO:0000259" key="3">
    <source>
        <dbReference type="PROSITE" id="PS51819"/>
    </source>
</evidence>
<evidence type="ECO:0000256" key="2">
    <source>
        <dbReference type="ARBA" id="ARBA00022723"/>
    </source>
</evidence>
<dbReference type="GO" id="GO:0046491">
    <property type="term" value="P:L-methylmalonyl-CoA metabolic process"/>
    <property type="evidence" value="ECO:0007669"/>
    <property type="project" value="TreeGrafter"/>
</dbReference>
<dbReference type="PANTHER" id="PTHR43048">
    <property type="entry name" value="METHYLMALONYL-COA EPIMERASE"/>
    <property type="match status" value="1"/>
</dbReference>
<evidence type="ECO:0000256" key="1">
    <source>
        <dbReference type="ARBA" id="ARBA00009308"/>
    </source>
</evidence>
<dbReference type="InterPro" id="IPR037523">
    <property type="entry name" value="VOC_core"/>
</dbReference>
<dbReference type="SUPFAM" id="SSF54593">
    <property type="entry name" value="Glyoxalase/Bleomycin resistance protein/Dihydroxybiphenyl dioxygenase"/>
    <property type="match status" value="1"/>
</dbReference>
<name>A0A9D6QIU0_UNCEI</name>
<keyword evidence="2" id="KW-0479">Metal-binding</keyword>
<evidence type="ECO:0000313" key="4">
    <source>
        <dbReference type="EMBL" id="MBI3539797.1"/>
    </source>
</evidence>
<dbReference type="Gene3D" id="3.10.180.10">
    <property type="entry name" value="2,3-Dihydroxybiphenyl 1,2-Dioxygenase, domain 1"/>
    <property type="match status" value="1"/>
</dbReference>
<sequence length="155" mass="15819">MSGDGGRTGGAGGSGGPVRGLAHVAIATRDADALADAFAPLGAVRGEDVVIDGGTLRLVFLQIGPLTLELLEPRSDAHTVARFIASRGEGLHHVALDVDDLDTMLARCRAAGVRLIDETPRAGGHGAPIAFLHPKSFGGVLIELCQSAKRKPSGA</sequence>